<protein>
    <submittedName>
        <fullName evidence="3">Nicotinamidase-related amidase</fullName>
    </submittedName>
</protein>
<dbReference type="EMBL" id="FNTL01000003">
    <property type="protein sequence ID" value="SEB47576.1"/>
    <property type="molecule type" value="Genomic_DNA"/>
</dbReference>
<organism evidence="3 5">
    <name type="scientific">Rhodococcus jostii</name>
    <dbReference type="NCBI Taxonomy" id="132919"/>
    <lineage>
        <taxon>Bacteria</taxon>
        <taxon>Bacillati</taxon>
        <taxon>Actinomycetota</taxon>
        <taxon>Actinomycetes</taxon>
        <taxon>Mycobacteriales</taxon>
        <taxon>Nocardiaceae</taxon>
        <taxon>Rhodococcus</taxon>
    </lineage>
</organism>
<keyword evidence="1" id="KW-0378">Hydrolase</keyword>
<dbReference type="SUPFAM" id="SSF52499">
    <property type="entry name" value="Isochorismatase-like hydrolases"/>
    <property type="match status" value="1"/>
</dbReference>
<dbReference type="InterPro" id="IPR050272">
    <property type="entry name" value="Isochorismatase-like_hydrls"/>
</dbReference>
<dbReference type="PANTHER" id="PTHR43540">
    <property type="entry name" value="PEROXYUREIDOACRYLATE/UREIDOACRYLATE AMIDOHYDROLASE-RELATED"/>
    <property type="match status" value="1"/>
</dbReference>
<gene>
    <name evidence="3" type="ORF">SAMN04490220_1005</name>
    <name evidence="4" type="ORF">SAMN04490220_1938</name>
</gene>
<dbReference type="EMBL" id="FNTL01000004">
    <property type="protein sequence ID" value="SEC55469.1"/>
    <property type="molecule type" value="Genomic_DNA"/>
</dbReference>
<dbReference type="Proteomes" id="UP000183407">
    <property type="component" value="Unassembled WGS sequence"/>
</dbReference>
<reference evidence="3" key="2">
    <citation type="submission" date="2016-10" db="EMBL/GenBank/DDBJ databases">
        <authorList>
            <person name="de Groot N.N."/>
        </authorList>
    </citation>
    <scope>NUCLEOTIDE SEQUENCE [LARGE SCALE GENOMIC DNA]</scope>
    <source>
        <strain evidence="3">DSM 44719</strain>
    </source>
</reference>
<name>A0A1H4JNW2_RHOJO</name>
<dbReference type="InterPro" id="IPR036380">
    <property type="entry name" value="Isochorismatase-like_sf"/>
</dbReference>
<evidence type="ECO:0000259" key="2">
    <source>
        <dbReference type="Pfam" id="PF00857"/>
    </source>
</evidence>
<reference evidence="5" key="1">
    <citation type="submission" date="2016-10" db="EMBL/GenBank/DDBJ databases">
        <authorList>
            <person name="Varghese N."/>
        </authorList>
    </citation>
    <scope>NUCLEOTIDE SEQUENCE [LARGE SCALE GENOMIC DNA]</scope>
    <source>
        <strain evidence="5">DSM 44719</strain>
    </source>
</reference>
<accession>A0A1H4JNW2</accession>
<evidence type="ECO:0000313" key="5">
    <source>
        <dbReference type="Proteomes" id="UP000183407"/>
    </source>
</evidence>
<dbReference type="Pfam" id="PF00857">
    <property type="entry name" value="Isochorismatase"/>
    <property type="match status" value="1"/>
</dbReference>
<dbReference type="InterPro" id="IPR000868">
    <property type="entry name" value="Isochorismatase-like_dom"/>
</dbReference>
<evidence type="ECO:0000313" key="4">
    <source>
        <dbReference type="EMBL" id="SEC55469.1"/>
    </source>
</evidence>
<proteinExistence type="predicted"/>
<dbReference type="GO" id="GO:0016787">
    <property type="term" value="F:hydrolase activity"/>
    <property type="evidence" value="ECO:0007669"/>
    <property type="project" value="UniProtKB-KW"/>
</dbReference>
<dbReference type="CDD" id="cd00431">
    <property type="entry name" value="cysteine_hydrolases"/>
    <property type="match status" value="1"/>
</dbReference>
<dbReference type="RefSeq" id="WP_073368723.1">
    <property type="nucleotide sequence ID" value="NZ_FNTL01000003.1"/>
</dbReference>
<dbReference type="Gene3D" id="3.40.50.850">
    <property type="entry name" value="Isochorismatase-like"/>
    <property type="match status" value="1"/>
</dbReference>
<dbReference type="AlphaFoldDB" id="A0A1H4JNW2"/>
<feature type="domain" description="Isochorismatase-like" evidence="2">
    <location>
        <begin position="23"/>
        <end position="198"/>
    </location>
</feature>
<sequence>MKRILGKDVCETLEEVLNPDWCAVVPIDLQNDFMHPNGKVAQAGTDISAMEALRTGSADFLAQTRDLGVKIVHVRMVDLPDGQSDSPSWIRSKRRIANVSDCSVEGTWGAEFVEGCEALPGEPVVTKHRSSAFTRTNLDLILRANGIQTVVIIGEQTPGCVEATYRDAAYHDYYNVLVEDRVAAQNAELHAASIKIQRARHDVATADEVLRIWRKHRG</sequence>
<evidence type="ECO:0000256" key="1">
    <source>
        <dbReference type="ARBA" id="ARBA00022801"/>
    </source>
</evidence>
<evidence type="ECO:0000313" key="3">
    <source>
        <dbReference type="EMBL" id="SEB47576.1"/>
    </source>
</evidence>